<dbReference type="EMBL" id="UGHR01000001">
    <property type="protein sequence ID" value="STQ89797.1"/>
    <property type="molecule type" value="Genomic_DNA"/>
</dbReference>
<keyword evidence="2" id="KW-0805">Transcription regulation</keyword>
<evidence type="ECO:0000256" key="1">
    <source>
        <dbReference type="ARBA" id="ARBA00009437"/>
    </source>
</evidence>
<keyword evidence="4" id="KW-0804">Transcription</keyword>
<evidence type="ECO:0000256" key="4">
    <source>
        <dbReference type="ARBA" id="ARBA00023163"/>
    </source>
</evidence>
<dbReference type="Proteomes" id="UP000295794">
    <property type="component" value="Unassembled WGS sequence"/>
</dbReference>
<dbReference type="Gene3D" id="3.40.190.290">
    <property type="match status" value="1"/>
</dbReference>
<dbReference type="GO" id="GO:0003700">
    <property type="term" value="F:DNA-binding transcription factor activity"/>
    <property type="evidence" value="ECO:0007669"/>
    <property type="project" value="InterPro"/>
</dbReference>
<dbReference type="PANTHER" id="PTHR30126:SF5">
    <property type="entry name" value="HTH-TYPE TRANSCRIPTIONAL ACTIVATOR CMPR"/>
    <property type="match status" value="1"/>
</dbReference>
<dbReference type="Pfam" id="PF00126">
    <property type="entry name" value="HTH_1"/>
    <property type="match status" value="1"/>
</dbReference>
<keyword evidence="3" id="KW-0238">DNA-binding</keyword>
<evidence type="ECO:0000256" key="2">
    <source>
        <dbReference type="ARBA" id="ARBA00023015"/>
    </source>
</evidence>
<reference evidence="6 8" key="1">
    <citation type="submission" date="2018-06" db="EMBL/GenBank/DDBJ databases">
        <authorList>
            <consortium name="Pathogen Informatics"/>
            <person name="Doyle S."/>
        </authorList>
    </citation>
    <scope>NUCLEOTIDE SEQUENCE [LARGE SCALE GENOMIC DNA]</scope>
    <source>
        <strain evidence="6 8">NCTC11159</strain>
    </source>
</reference>
<dbReference type="EMBL" id="SMBT01000014">
    <property type="protein sequence ID" value="TCU82717.1"/>
    <property type="molecule type" value="Genomic_DNA"/>
</dbReference>
<dbReference type="InterPro" id="IPR000847">
    <property type="entry name" value="LysR_HTH_N"/>
</dbReference>
<dbReference type="RefSeq" id="WP_115226204.1">
    <property type="nucleotide sequence ID" value="NZ_CAWOLO010000014.1"/>
</dbReference>
<dbReference type="InterPro" id="IPR036390">
    <property type="entry name" value="WH_DNA-bd_sf"/>
</dbReference>
<dbReference type="SUPFAM" id="SSF53850">
    <property type="entry name" value="Periplasmic binding protein-like II"/>
    <property type="match status" value="1"/>
</dbReference>
<dbReference type="PRINTS" id="PR00039">
    <property type="entry name" value="HTHLYSR"/>
</dbReference>
<evidence type="ECO:0000313" key="6">
    <source>
        <dbReference type="EMBL" id="STQ89797.1"/>
    </source>
</evidence>
<comment type="similarity">
    <text evidence="1">Belongs to the LysR transcriptional regulatory family.</text>
</comment>
<proteinExistence type="inferred from homology"/>
<protein>
    <submittedName>
        <fullName evidence="7">Aminoethylphosphonate catabolism LysR family transcriptional regulator</fullName>
    </submittedName>
    <submittedName>
        <fullName evidence="6">HTH-type transcriptional activator CmpR</fullName>
    </submittedName>
</protein>
<feature type="domain" description="HTH lysR-type" evidence="5">
    <location>
        <begin position="1"/>
        <end position="58"/>
    </location>
</feature>
<dbReference type="OrthoDB" id="9786526at2"/>
<dbReference type="PROSITE" id="PS50931">
    <property type="entry name" value="HTH_LYSR"/>
    <property type="match status" value="1"/>
</dbReference>
<evidence type="ECO:0000313" key="8">
    <source>
        <dbReference type="Proteomes" id="UP000255108"/>
    </source>
</evidence>
<dbReference type="Proteomes" id="UP000255108">
    <property type="component" value="Unassembled WGS sequence"/>
</dbReference>
<dbReference type="SUPFAM" id="SSF46785">
    <property type="entry name" value="Winged helix' DNA-binding domain"/>
    <property type="match status" value="1"/>
</dbReference>
<dbReference type="InterPro" id="IPR005119">
    <property type="entry name" value="LysR_subst-bd"/>
</dbReference>
<sequence length="287" mass="32125">MLSELLCSFFEVARQGSVALAARQIKLSQPTVTSRIRQLEEIYQIELFYRGGARWVLSDAGIRLMPMVERLLQEEANIDFTLRNAGGAQQGNLRIGATGPYFISHSIARFHAAHPQIQLSMQFGNSKEMLKALNEYAIDVTVSSKKMEDARLNCILLAAEPLVLAIRSDHPLAKQKDLDIADLARVHLLLREEGSETQKLTQQFLQEYGIQAKSSSCIANGEAIRQAIIHGFGASIMSEGEVPDHSALCTLPFRQTSPLIYEYLYYLKDREKVPLIAAFLRHITPLV</sequence>
<name>A0A377Q4Q9_9NEIS</name>
<accession>A0A377Q4Q9</accession>
<organism evidence="6 8">
    <name type="scientific">Iodobacter fluviatilis</name>
    <dbReference type="NCBI Taxonomy" id="537"/>
    <lineage>
        <taxon>Bacteria</taxon>
        <taxon>Pseudomonadati</taxon>
        <taxon>Pseudomonadota</taxon>
        <taxon>Betaproteobacteria</taxon>
        <taxon>Neisseriales</taxon>
        <taxon>Chitinibacteraceae</taxon>
        <taxon>Iodobacter</taxon>
    </lineage>
</organism>
<dbReference type="GO" id="GO:0000976">
    <property type="term" value="F:transcription cis-regulatory region binding"/>
    <property type="evidence" value="ECO:0007669"/>
    <property type="project" value="TreeGrafter"/>
</dbReference>
<reference evidence="7 9" key="2">
    <citation type="submission" date="2019-03" db="EMBL/GenBank/DDBJ databases">
        <title>Genomic Encyclopedia of Type Strains, Phase IV (KMG-IV): sequencing the most valuable type-strain genomes for metagenomic binning, comparative biology and taxonomic classification.</title>
        <authorList>
            <person name="Goeker M."/>
        </authorList>
    </citation>
    <scope>NUCLEOTIDE SEQUENCE [LARGE SCALE GENOMIC DNA]</scope>
    <source>
        <strain evidence="7 9">DSM 3764</strain>
    </source>
</reference>
<dbReference type="Gene3D" id="1.10.10.10">
    <property type="entry name" value="Winged helix-like DNA-binding domain superfamily/Winged helix DNA-binding domain"/>
    <property type="match status" value="1"/>
</dbReference>
<dbReference type="Pfam" id="PF03466">
    <property type="entry name" value="LysR_substrate"/>
    <property type="match status" value="1"/>
</dbReference>
<gene>
    <name evidence="6" type="primary">cmpR_1</name>
    <name evidence="7" type="ORF">EV682_11496</name>
    <name evidence="6" type="ORF">NCTC11159_00840</name>
</gene>
<keyword evidence="9" id="KW-1185">Reference proteome</keyword>
<evidence type="ECO:0000313" key="9">
    <source>
        <dbReference type="Proteomes" id="UP000295794"/>
    </source>
</evidence>
<dbReference type="PANTHER" id="PTHR30126">
    <property type="entry name" value="HTH-TYPE TRANSCRIPTIONAL REGULATOR"/>
    <property type="match status" value="1"/>
</dbReference>
<dbReference type="InterPro" id="IPR036388">
    <property type="entry name" value="WH-like_DNA-bd_sf"/>
</dbReference>
<dbReference type="CDD" id="cd05466">
    <property type="entry name" value="PBP2_LTTR_substrate"/>
    <property type="match status" value="1"/>
</dbReference>
<dbReference type="AlphaFoldDB" id="A0A377Q4Q9"/>
<evidence type="ECO:0000259" key="5">
    <source>
        <dbReference type="PROSITE" id="PS50931"/>
    </source>
</evidence>
<evidence type="ECO:0000256" key="3">
    <source>
        <dbReference type="ARBA" id="ARBA00023125"/>
    </source>
</evidence>
<evidence type="ECO:0000313" key="7">
    <source>
        <dbReference type="EMBL" id="TCU82717.1"/>
    </source>
</evidence>